<evidence type="ECO:0000313" key="3">
    <source>
        <dbReference type="Proteomes" id="UP000479000"/>
    </source>
</evidence>
<gene>
    <name evidence="2" type="ORF">NTEN_LOCUS3128</name>
</gene>
<dbReference type="Proteomes" id="UP000479000">
    <property type="component" value="Unassembled WGS sequence"/>
</dbReference>
<name>A0A6H5G4E7_9HEMI</name>
<dbReference type="AlphaFoldDB" id="A0A6H5G4E7"/>
<keyword evidence="3" id="KW-1185">Reference proteome</keyword>
<dbReference type="EMBL" id="CADCXU010004759">
    <property type="protein sequence ID" value="CAA9996660.1"/>
    <property type="molecule type" value="Genomic_DNA"/>
</dbReference>
<evidence type="ECO:0000313" key="2">
    <source>
        <dbReference type="EMBL" id="CAA9996660.1"/>
    </source>
</evidence>
<proteinExistence type="predicted"/>
<feature type="region of interest" description="Disordered" evidence="1">
    <location>
        <begin position="16"/>
        <end position="42"/>
    </location>
</feature>
<evidence type="ECO:0000256" key="1">
    <source>
        <dbReference type="SAM" id="MobiDB-lite"/>
    </source>
</evidence>
<organism evidence="2 3">
    <name type="scientific">Nesidiocoris tenuis</name>
    <dbReference type="NCBI Taxonomy" id="355587"/>
    <lineage>
        <taxon>Eukaryota</taxon>
        <taxon>Metazoa</taxon>
        <taxon>Ecdysozoa</taxon>
        <taxon>Arthropoda</taxon>
        <taxon>Hexapoda</taxon>
        <taxon>Insecta</taxon>
        <taxon>Pterygota</taxon>
        <taxon>Neoptera</taxon>
        <taxon>Paraneoptera</taxon>
        <taxon>Hemiptera</taxon>
        <taxon>Heteroptera</taxon>
        <taxon>Panheteroptera</taxon>
        <taxon>Cimicomorpha</taxon>
        <taxon>Miridae</taxon>
        <taxon>Dicyphina</taxon>
        <taxon>Nesidiocoris</taxon>
    </lineage>
</organism>
<sequence length="97" mass="11885">RLQIRHPCIQSGIERCRRSSPHRPKGHRRPRPHFRPKGHRRPHADWNRLFRRPCRLSRRCRPFGPRIWMVIHQFEENIIDNSNCFDPLPYIMDCPCK</sequence>
<protein>
    <submittedName>
        <fullName evidence="2">Uncharacterized protein</fullName>
    </submittedName>
</protein>
<feature type="compositionally biased region" description="Basic residues" evidence="1">
    <location>
        <begin position="18"/>
        <end position="42"/>
    </location>
</feature>
<feature type="non-terminal residue" evidence="2">
    <location>
        <position position="1"/>
    </location>
</feature>
<accession>A0A6H5G4E7</accession>
<reference evidence="2 3" key="1">
    <citation type="submission" date="2020-02" db="EMBL/GenBank/DDBJ databases">
        <authorList>
            <person name="Ferguson B K."/>
        </authorList>
    </citation>
    <scope>NUCLEOTIDE SEQUENCE [LARGE SCALE GENOMIC DNA]</scope>
</reference>